<dbReference type="Proteomes" id="UP000006512">
    <property type="component" value="Unassembled WGS sequence"/>
</dbReference>
<evidence type="ECO:0000256" key="1">
    <source>
        <dbReference type="SAM" id="SignalP"/>
    </source>
</evidence>
<protein>
    <recommendedName>
        <fullName evidence="2">Alginate export domain-containing protein</fullName>
    </recommendedName>
</protein>
<dbReference type="RefSeq" id="WP_006272369.1">
    <property type="nucleotide sequence ID" value="NZ_GL883077.1"/>
</dbReference>
<dbReference type="InterPro" id="IPR025388">
    <property type="entry name" value="Alginate_export_dom"/>
</dbReference>
<feature type="chain" id="PRO_5003320909" description="Alginate export domain-containing protein" evidence="1">
    <location>
        <begin position="27"/>
        <end position="426"/>
    </location>
</feature>
<organism evidence="3 4">
    <name type="scientific">Asticcacaulis biprosthecium C19</name>
    <dbReference type="NCBI Taxonomy" id="715226"/>
    <lineage>
        <taxon>Bacteria</taxon>
        <taxon>Pseudomonadati</taxon>
        <taxon>Pseudomonadota</taxon>
        <taxon>Alphaproteobacteria</taxon>
        <taxon>Caulobacterales</taxon>
        <taxon>Caulobacteraceae</taxon>
        <taxon>Asticcacaulis</taxon>
    </lineage>
</organism>
<dbReference type="eggNOG" id="ENOG502Z7YP">
    <property type="taxonomic scope" value="Bacteria"/>
</dbReference>
<dbReference type="STRING" id="715226.ABI_16170"/>
<feature type="signal peptide" evidence="1">
    <location>
        <begin position="1"/>
        <end position="26"/>
    </location>
</feature>
<name>F4QJS0_9CAUL</name>
<evidence type="ECO:0000313" key="4">
    <source>
        <dbReference type="Proteomes" id="UP000006512"/>
    </source>
</evidence>
<proteinExistence type="predicted"/>
<dbReference type="EMBL" id="GL883077">
    <property type="protein sequence ID" value="EGF93177.1"/>
    <property type="molecule type" value="Genomic_DNA"/>
</dbReference>
<dbReference type="Gene3D" id="2.40.160.10">
    <property type="entry name" value="Porin"/>
    <property type="match status" value="1"/>
</dbReference>
<keyword evidence="4" id="KW-1185">Reference proteome</keyword>
<evidence type="ECO:0000313" key="3">
    <source>
        <dbReference type="EMBL" id="EGF93177.1"/>
    </source>
</evidence>
<dbReference type="AlphaFoldDB" id="F4QJS0"/>
<dbReference type="Pfam" id="PF13372">
    <property type="entry name" value="Alginate_exp"/>
    <property type="match status" value="1"/>
</dbReference>
<reference evidence="4" key="1">
    <citation type="submission" date="2011-03" db="EMBL/GenBank/DDBJ databases">
        <title>Draft genome sequence of Brevundimonas diminuta.</title>
        <authorList>
            <person name="Brown P.J.B."/>
            <person name="Buechlein A."/>
            <person name="Hemmerich C."/>
            <person name="Brun Y.V."/>
        </authorList>
    </citation>
    <scope>NUCLEOTIDE SEQUENCE [LARGE SCALE GENOMIC DNA]</scope>
    <source>
        <strain evidence="4">C19</strain>
    </source>
</reference>
<feature type="domain" description="Alginate export" evidence="2">
    <location>
        <begin position="77"/>
        <end position="265"/>
    </location>
</feature>
<keyword evidence="1" id="KW-0732">Signal</keyword>
<sequence length="426" mass="46793">MNNRIRILLTTTAAVAALGVAAGARAEDTISEAIGASKPIFESSLRSESVDQFGFAEKAEALTWRNRFGFTTGEYEGWKAIVEVDSVEALTEDYNSTLNGKTTFPNVVDPEVTEINRAQLSWAATETTTLTVGRQRIILDDARFIGNVGWRQDEQTYDAIRLDTMLGPVKVTGAYVGRVNRIQGDDKDWKSNSYLVNASYSVNEALKFTAFNYSFDFETTATAPTAADIANAKLSSVSTTGLRAYGGAWVSAFKLNYVAQYAGQSPSGKNPAADFTLHETMLEGSATWDIYTFKVNYEILEGNGTQGFVTPLGTVHAFEGWADVFAAVGGNKTHPNGIKDLSYNLTVAGHTKPWAPWFMNPTLSVIYHDFQTDRLGQDIGTEWDAVLTAGITKNLSLMLKYADFERANPTMPASRTKTWIMLQYKL</sequence>
<gene>
    <name evidence="3" type="ORF">ABI_16170</name>
</gene>
<evidence type="ECO:0000259" key="2">
    <source>
        <dbReference type="Pfam" id="PF13372"/>
    </source>
</evidence>
<dbReference type="InterPro" id="IPR023614">
    <property type="entry name" value="Porin_dom_sf"/>
</dbReference>
<dbReference type="HOGENOM" id="CLU_045097_0_0_5"/>
<accession>F4QJS0</accession>